<reference evidence="2" key="2">
    <citation type="submission" date="2020-09" db="EMBL/GenBank/DDBJ databases">
        <authorList>
            <person name="Sun Q."/>
            <person name="Zhou Y."/>
        </authorList>
    </citation>
    <scope>NUCLEOTIDE SEQUENCE</scope>
    <source>
        <strain evidence="2">CGMCC 4.7312</strain>
    </source>
</reference>
<evidence type="ECO:0000313" key="2">
    <source>
        <dbReference type="EMBL" id="GGM27449.1"/>
    </source>
</evidence>
<keyword evidence="1" id="KW-0472">Membrane</keyword>
<protein>
    <submittedName>
        <fullName evidence="2">Uncharacterized protein</fullName>
    </submittedName>
</protein>
<name>A0A917WTU4_9ACTN</name>
<feature type="transmembrane region" description="Helical" evidence="1">
    <location>
        <begin position="67"/>
        <end position="87"/>
    </location>
</feature>
<organism evidence="2 3">
    <name type="scientific">Micromonospora sonchi</name>
    <dbReference type="NCBI Taxonomy" id="1763543"/>
    <lineage>
        <taxon>Bacteria</taxon>
        <taxon>Bacillati</taxon>
        <taxon>Actinomycetota</taxon>
        <taxon>Actinomycetes</taxon>
        <taxon>Micromonosporales</taxon>
        <taxon>Micromonosporaceae</taxon>
        <taxon>Micromonospora</taxon>
    </lineage>
</organism>
<gene>
    <name evidence="2" type="ORF">GCM10011608_10270</name>
</gene>
<evidence type="ECO:0000256" key="1">
    <source>
        <dbReference type="SAM" id="Phobius"/>
    </source>
</evidence>
<feature type="transmembrane region" description="Helical" evidence="1">
    <location>
        <begin position="43"/>
        <end position="61"/>
    </location>
</feature>
<dbReference type="Proteomes" id="UP000608890">
    <property type="component" value="Unassembled WGS sequence"/>
</dbReference>
<dbReference type="EMBL" id="BMNB01000003">
    <property type="protein sequence ID" value="GGM27449.1"/>
    <property type="molecule type" value="Genomic_DNA"/>
</dbReference>
<proteinExistence type="predicted"/>
<dbReference type="AlphaFoldDB" id="A0A917WTU4"/>
<reference evidence="2" key="1">
    <citation type="journal article" date="2014" name="Int. J. Syst. Evol. Microbiol.">
        <title>Complete genome sequence of Corynebacterium casei LMG S-19264T (=DSM 44701T), isolated from a smear-ripened cheese.</title>
        <authorList>
            <consortium name="US DOE Joint Genome Institute (JGI-PGF)"/>
            <person name="Walter F."/>
            <person name="Albersmeier A."/>
            <person name="Kalinowski J."/>
            <person name="Ruckert C."/>
        </authorList>
    </citation>
    <scope>NUCLEOTIDE SEQUENCE</scope>
    <source>
        <strain evidence="2">CGMCC 4.7312</strain>
    </source>
</reference>
<keyword evidence="3" id="KW-1185">Reference proteome</keyword>
<keyword evidence="1" id="KW-0812">Transmembrane</keyword>
<evidence type="ECO:0000313" key="3">
    <source>
        <dbReference type="Proteomes" id="UP000608890"/>
    </source>
</evidence>
<comment type="caution">
    <text evidence="2">The sequence shown here is derived from an EMBL/GenBank/DDBJ whole genome shotgun (WGS) entry which is preliminary data.</text>
</comment>
<dbReference type="RefSeq" id="WP_229705693.1">
    <property type="nucleotide sequence ID" value="NZ_BMNB01000003.1"/>
</dbReference>
<keyword evidence="1" id="KW-1133">Transmembrane helix</keyword>
<sequence>MTTDTLPATVTRAAAVAVPTTGEVIDHTKVIKHRDWRQIASEWVGLAAAFAGAAAVGGFATNTLIDLSKVAAVVAGALVGIAMLLVAEVAREGRKWVYADTDEPHPNDPANTP</sequence>
<accession>A0A917WTU4</accession>